<accession>A0A8H4AT32</accession>
<dbReference type="GO" id="GO:0005216">
    <property type="term" value="F:monoatomic ion channel activity"/>
    <property type="evidence" value="ECO:0007669"/>
    <property type="project" value="InterPro"/>
</dbReference>
<dbReference type="SUPFAM" id="SSF69322">
    <property type="entry name" value="Tricorn protease domain 2"/>
    <property type="match status" value="1"/>
</dbReference>
<evidence type="ECO:0000256" key="3">
    <source>
        <dbReference type="ARBA" id="ARBA00022737"/>
    </source>
</evidence>
<evidence type="ECO:0000313" key="9">
    <source>
        <dbReference type="EMBL" id="KAF0529923.1"/>
    </source>
</evidence>
<keyword evidence="3" id="KW-0677">Repeat</keyword>
<keyword evidence="4 7" id="KW-1133">Transmembrane helix</keyword>
<keyword evidence="5 7" id="KW-0472">Membrane</keyword>
<evidence type="ECO:0000313" key="10">
    <source>
        <dbReference type="Proteomes" id="UP000439903"/>
    </source>
</evidence>
<feature type="transmembrane region" description="Helical" evidence="7">
    <location>
        <begin position="847"/>
        <end position="866"/>
    </location>
</feature>
<feature type="transmembrane region" description="Helical" evidence="7">
    <location>
        <begin position="878"/>
        <end position="903"/>
    </location>
</feature>
<name>A0A8H4AT32_GIGMA</name>
<comment type="caution">
    <text evidence="9">The sequence shown here is derived from an EMBL/GenBank/DDBJ whole genome shotgun (WGS) entry which is preliminary data.</text>
</comment>
<dbReference type="EMBL" id="WTPW01000255">
    <property type="protein sequence ID" value="KAF0529923.1"/>
    <property type="molecule type" value="Genomic_DNA"/>
</dbReference>
<dbReference type="PANTHER" id="PTHR10582:SF2">
    <property type="entry name" value="INACTIVE"/>
    <property type="match status" value="1"/>
</dbReference>
<dbReference type="AlphaFoldDB" id="A0A8H4AT32"/>
<dbReference type="GO" id="GO:0098703">
    <property type="term" value="P:calcium ion import across plasma membrane"/>
    <property type="evidence" value="ECO:0007669"/>
    <property type="project" value="TreeGrafter"/>
</dbReference>
<dbReference type="GO" id="GO:0005886">
    <property type="term" value="C:plasma membrane"/>
    <property type="evidence" value="ECO:0007669"/>
    <property type="project" value="TreeGrafter"/>
</dbReference>
<dbReference type="Proteomes" id="UP000439903">
    <property type="component" value="Unassembled WGS sequence"/>
</dbReference>
<evidence type="ECO:0000256" key="4">
    <source>
        <dbReference type="ARBA" id="ARBA00022989"/>
    </source>
</evidence>
<dbReference type="InterPro" id="IPR005821">
    <property type="entry name" value="Ion_trans_dom"/>
</dbReference>
<dbReference type="Gene3D" id="1.10.287.70">
    <property type="match status" value="1"/>
</dbReference>
<dbReference type="InterPro" id="IPR024862">
    <property type="entry name" value="TRPV"/>
</dbReference>
<evidence type="ECO:0000256" key="1">
    <source>
        <dbReference type="ARBA" id="ARBA00004141"/>
    </source>
</evidence>
<feature type="transmembrane region" description="Helical" evidence="7">
    <location>
        <begin position="736"/>
        <end position="754"/>
    </location>
</feature>
<organism evidence="9 10">
    <name type="scientific">Gigaspora margarita</name>
    <dbReference type="NCBI Taxonomy" id="4874"/>
    <lineage>
        <taxon>Eukaryota</taxon>
        <taxon>Fungi</taxon>
        <taxon>Fungi incertae sedis</taxon>
        <taxon>Mucoromycota</taxon>
        <taxon>Glomeromycotina</taxon>
        <taxon>Glomeromycetes</taxon>
        <taxon>Diversisporales</taxon>
        <taxon>Gigasporaceae</taxon>
        <taxon>Gigaspora</taxon>
    </lineage>
</organism>
<evidence type="ECO:0000256" key="5">
    <source>
        <dbReference type="ARBA" id="ARBA00023136"/>
    </source>
</evidence>
<keyword evidence="9" id="KW-0675">Receptor</keyword>
<feature type="transmembrane region" description="Helical" evidence="7">
    <location>
        <begin position="678"/>
        <end position="699"/>
    </location>
</feature>
<proteinExistence type="predicted"/>
<dbReference type="OrthoDB" id="2424986at2759"/>
<keyword evidence="10" id="KW-1185">Reference proteome</keyword>
<feature type="coiled-coil region" evidence="6">
    <location>
        <begin position="988"/>
        <end position="1015"/>
    </location>
</feature>
<evidence type="ECO:0000256" key="7">
    <source>
        <dbReference type="SAM" id="Phobius"/>
    </source>
</evidence>
<comment type="subcellular location">
    <subcellularLocation>
        <location evidence="1">Membrane</location>
        <topology evidence="1">Multi-pass membrane protein</topology>
    </subcellularLocation>
</comment>
<feature type="transmembrane region" description="Helical" evidence="7">
    <location>
        <begin position="711"/>
        <end position="730"/>
    </location>
</feature>
<dbReference type="PANTHER" id="PTHR10582">
    <property type="entry name" value="TRANSIENT RECEPTOR POTENTIAL ION CHANNEL PROTEIN"/>
    <property type="match status" value="1"/>
</dbReference>
<evidence type="ECO:0000256" key="2">
    <source>
        <dbReference type="ARBA" id="ARBA00022692"/>
    </source>
</evidence>
<dbReference type="Pfam" id="PF00520">
    <property type="entry name" value="Ion_trans"/>
    <property type="match status" value="1"/>
</dbReference>
<reference evidence="9 10" key="1">
    <citation type="journal article" date="2019" name="Environ. Microbiol.">
        <title>At the nexus of three kingdoms: the genome of the mycorrhizal fungus Gigaspora margarita provides insights into plant, endobacterial and fungal interactions.</title>
        <authorList>
            <person name="Venice F."/>
            <person name="Ghignone S."/>
            <person name="Salvioli di Fossalunga A."/>
            <person name="Amselem J."/>
            <person name="Novero M."/>
            <person name="Xianan X."/>
            <person name="Sedzielewska Toro K."/>
            <person name="Morin E."/>
            <person name="Lipzen A."/>
            <person name="Grigoriev I.V."/>
            <person name="Henrissat B."/>
            <person name="Martin F.M."/>
            <person name="Bonfante P."/>
        </authorList>
    </citation>
    <scope>NUCLEOTIDE SEQUENCE [LARGE SCALE GENOMIC DNA]</scope>
    <source>
        <strain evidence="9 10">BEG34</strain>
    </source>
</reference>
<protein>
    <submittedName>
        <fullName evidence="9">Transient receptor potential cation channel subfamily a member 1-like</fullName>
    </submittedName>
</protein>
<feature type="transmembrane region" description="Helical" evidence="7">
    <location>
        <begin position="644"/>
        <end position="666"/>
    </location>
</feature>
<keyword evidence="2 7" id="KW-0812">Transmembrane</keyword>
<evidence type="ECO:0000259" key="8">
    <source>
        <dbReference type="Pfam" id="PF00520"/>
    </source>
</evidence>
<gene>
    <name evidence="9" type="ORF">F8M41_012538</name>
</gene>
<evidence type="ECO:0000256" key="6">
    <source>
        <dbReference type="SAM" id="Coils"/>
    </source>
</evidence>
<feature type="transmembrane region" description="Helical" evidence="7">
    <location>
        <begin position="774"/>
        <end position="796"/>
    </location>
</feature>
<sequence>MSETLEILTHKPVEAPQVKQHVSSITNIVCSPKMKYIASWSPECKSVFRWPITKTKETKAELKFDKHFVDDSLDIKALIGVSDLNHIILRVEKGNSFENSYNFEIIDIVKRERQRLNAQDLKGEVVHHSGFFDNAYSEFCHEISFIENGDLIIIKGDPIYRLYIFNFNDKLQWKCKNNIELPKYYKCSVSPKGKLLALLEFPFVIIQWDLTTLKFEMKYILDWNLYHSKKSLQMCLSNDNTLLSVGETKIRTGHGDEYRKPALIAIYSVKDAVDKLDDTLNEGGLILDNMRFIGSKNNERLLFYFYVHGYAERQFSIINPYTLTIKDAELLFREIECYKRLKICTILFDHIIKVEKDHLSIQNLAEHDAWSNYTKNDDAQMNLHTSIQDNEFDSLFKNKSFEELIDSFYGEESYYKYLKDPEIDKCINETNLSNLQKYGKDLMNALLNPKKQLDDMNNKIIKQVFMVWLEKTLSEFERGNIYTFIGLISVITSLLTKLENYNRSNKFIERFLSQTAFLIPRNDYEDCINNISLSSHLEPCGAYPVDLYTTSYYKYGSLWIPKFSLIFKPLKFVYLIFFASYPKPTVKLMIPTINFATYSENYSTYKELIHPPEIPFNILYASNYYKWWNIKALINFKWNTYGKYYYYTIWAIYTIFMCCFVIVATISQNEISSFSQIFLLLITIFLGICFIIIEIRHFLYSPKFYMTDFWNLFDIVALSLPIIVSLTWLYEKTISVWIITISTLLLELKFLFFFRAINYFGNYFAIMIGVAQRIFTFLILLGIIIFAFAHSLHLLLRPTTEYSYNQPNYNNDVNNPWNLATRYKSITPDGVIGNDFLIETPDANTNLFSAFKTAIVAVYFMLTGDLSSVSSWNLNENWTLVALLVIFSFFTTIYLLNLFIGLLSTAIESTNNDESFLQLKREILSEIELFWMLPHQRRRKDWFPEIIYYEATIEELQKYVQKIQSENFDESSKPFIFPHIYKIAKLDAKTIDEKLNDLDRKFQDLIEDIKRLKSEN</sequence>
<keyword evidence="6" id="KW-0175">Coiled coil</keyword>
<feature type="domain" description="Ion transport" evidence="8">
    <location>
        <begin position="649"/>
        <end position="913"/>
    </location>
</feature>